<evidence type="ECO:0000313" key="2">
    <source>
        <dbReference type="Proteomes" id="UP000031829"/>
    </source>
</evidence>
<dbReference type="AlphaFoldDB" id="A0A0B6AKF6"/>
<dbReference type="Proteomes" id="UP000031829">
    <property type="component" value="Chromosome"/>
</dbReference>
<dbReference type="EMBL" id="CP009920">
    <property type="protein sequence ID" value="AJI25370.1"/>
    <property type="molecule type" value="Genomic_DNA"/>
</dbReference>
<gene>
    <name evidence="1" type="ORF">BG04_657</name>
</gene>
<name>A0A0B6AKF6_PRIM2</name>
<proteinExistence type="predicted"/>
<organism evidence="1 2">
    <name type="scientific">Priestia megaterium (strain ATCC 14581 / DSM 32 / CCUG 1817 / JCM 2506 / NBRC 15308 / NCIMB 9376 / NCTC 10342 / NRRL B-14308 / VKM B-512 / Ford 19)</name>
    <name type="common">Bacillus megaterium</name>
    <dbReference type="NCBI Taxonomy" id="1348623"/>
    <lineage>
        <taxon>Bacteria</taxon>
        <taxon>Bacillati</taxon>
        <taxon>Bacillota</taxon>
        <taxon>Bacilli</taxon>
        <taxon>Bacillales</taxon>
        <taxon>Bacillaceae</taxon>
        <taxon>Priestia</taxon>
    </lineage>
</organism>
<evidence type="ECO:0000313" key="1">
    <source>
        <dbReference type="EMBL" id="AJI25370.1"/>
    </source>
</evidence>
<protein>
    <submittedName>
        <fullName evidence="1">Uncharacterized protein</fullName>
    </submittedName>
</protein>
<reference evidence="1 2" key="1">
    <citation type="journal article" date="2015" name="Genome Announc.">
        <title>Complete genome sequences for 35 biothreat assay-relevant bacillus species.</title>
        <authorList>
            <person name="Johnson S.L."/>
            <person name="Daligault H.E."/>
            <person name="Davenport K.W."/>
            <person name="Jaissle J."/>
            <person name="Frey K.G."/>
            <person name="Ladner J.T."/>
            <person name="Broomall S.M."/>
            <person name="Bishop-Lilly K.A."/>
            <person name="Bruce D.C."/>
            <person name="Gibbons H.S."/>
            <person name="Coyne S.R."/>
            <person name="Lo C.C."/>
            <person name="Meincke L."/>
            <person name="Munk A.C."/>
            <person name="Koroleva G.I."/>
            <person name="Rosenzweig C.N."/>
            <person name="Palacios G.F."/>
            <person name="Redden C.L."/>
            <person name="Minogue T.D."/>
            <person name="Chain P.S."/>
        </authorList>
    </citation>
    <scope>NUCLEOTIDE SEQUENCE [LARGE SCALE GENOMIC DNA]</scope>
    <source>
        <strain evidence="2">ATCC 14581 / DSM 32 / JCM 2506 / NBRC 15308 / NCIMB 9376 / NCTC 10342 / NRRL B-14308 / VKM B-512</strain>
    </source>
</reference>
<sequence>MYEQAYNTSHTSDIRFMDLIAIGIRRGYFQKSAKLFYLNNGFLFIYPTSKRKIAWHDRCYVVYSYRLLFLLGTLK</sequence>
<dbReference type="HOGENOM" id="CLU_2663447_0_0_9"/>
<dbReference type="KEGG" id="bmeg:BG04_657"/>
<accession>A0A0B6AKF6</accession>